<feature type="non-terminal residue" evidence="1">
    <location>
        <position position="1"/>
    </location>
</feature>
<name>A0A1A7XR88_9TELE</name>
<sequence length="73" mass="8207">IILNISMAKRLEMLIIHSSASKDAGSGNSPKYRANQKQFFLGQTTLRMLNLVNLIECLVHVHSRQDRIISVSV</sequence>
<proteinExistence type="predicted"/>
<protein>
    <submittedName>
        <fullName evidence="1">Pyrroline-5-carboxylate reductase-like</fullName>
    </submittedName>
</protein>
<gene>
    <name evidence="1" type="primary">PYCRL</name>
</gene>
<reference evidence="1" key="2">
    <citation type="submission" date="2016-06" db="EMBL/GenBank/DDBJ databases">
        <title>The genome of a short-lived fish provides insights into sex chromosome evolution and the genetic control of aging.</title>
        <authorList>
            <person name="Reichwald K."/>
            <person name="Felder M."/>
            <person name="Petzold A."/>
            <person name="Koch P."/>
            <person name="Groth M."/>
            <person name="Platzer M."/>
        </authorList>
    </citation>
    <scope>NUCLEOTIDE SEQUENCE</scope>
    <source>
        <tissue evidence="1">Brain</tissue>
    </source>
</reference>
<reference evidence="1" key="1">
    <citation type="submission" date="2016-05" db="EMBL/GenBank/DDBJ databases">
        <authorList>
            <person name="Lavstsen T."/>
            <person name="Jespersen J.S."/>
        </authorList>
    </citation>
    <scope>NUCLEOTIDE SEQUENCE</scope>
    <source>
        <tissue evidence="1">Brain</tissue>
    </source>
</reference>
<evidence type="ECO:0000313" key="1">
    <source>
        <dbReference type="EMBL" id="SBP20596.1"/>
    </source>
</evidence>
<feature type="non-terminal residue" evidence="1">
    <location>
        <position position="73"/>
    </location>
</feature>
<accession>A0A1A7XR88</accession>
<organism evidence="1">
    <name type="scientific">Iconisemion striatum</name>
    <dbReference type="NCBI Taxonomy" id="60296"/>
    <lineage>
        <taxon>Eukaryota</taxon>
        <taxon>Metazoa</taxon>
        <taxon>Chordata</taxon>
        <taxon>Craniata</taxon>
        <taxon>Vertebrata</taxon>
        <taxon>Euteleostomi</taxon>
        <taxon>Actinopterygii</taxon>
        <taxon>Neopterygii</taxon>
        <taxon>Teleostei</taxon>
        <taxon>Neoteleostei</taxon>
        <taxon>Acanthomorphata</taxon>
        <taxon>Ovalentaria</taxon>
        <taxon>Atherinomorphae</taxon>
        <taxon>Cyprinodontiformes</taxon>
        <taxon>Nothobranchiidae</taxon>
        <taxon>Iconisemion</taxon>
    </lineage>
</organism>
<dbReference type="AlphaFoldDB" id="A0A1A7XR88"/>
<dbReference type="EMBL" id="HADW01019196">
    <property type="protein sequence ID" value="SBP20596.1"/>
    <property type="molecule type" value="Transcribed_RNA"/>
</dbReference>